<keyword evidence="2" id="KW-1003">Cell membrane</keyword>
<accession>A0ABZ3FTA9</accession>
<proteinExistence type="predicted"/>
<feature type="region of interest" description="Disordered" evidence="6">
    <location>
        <begin position="116"/>
        <end position="140"/>
    </location>
</feature>
<evidence type="ECO:0000256" key="2">
    <source>
        <dbReference type="ARBA" id="ARBA00022475"/>
    </source>
</evidence>
<feature type="transmembrane region" description="Helical" evidence="7">
    <location>
        <begin position="49"/>
        <end position="74"/>
    </location>
</feature>
<evidence type="ECO:0000256" key="6">
    <source>
        <dbReference type="SAM" id="MobiDB-lite"/>
    </source>
</evidence>
<keyword evidence="10" id="KW-1185">Reference proteome</keyword>
<dbReference type="PANTHER" id="PTHR40077">
    <property type="entry name" value="MEMBRANE PROTEIN-RELATED"/>
    <property type="match status" value="1"/>
</dbReference>
<evidence type="ECO:0000256" key="1">
    <source>
        <dbReference type="ARBA" id="ARBA00004651"/>
    </source>
</evidence>
<evidence type="ECO:0000313" key="10">
    <source>
        <dbReference type="Proteomes" id="UP001442841"/>
    </source>
</evidence>
<organism evidence="9 10">
    <name type="scientific">Ammonicoccus fulvus</name>
    <dbReference type="NCBI Taxonomy" id="3138240"/>
    <lineage>
        <taxon>Bacteria</taxon>
        <taxon>Bacillati</taxon>
        <taxon>Actinomycetota</taxon>
        <taxon>Actinomycetes</taxon>
        <taxon>Propionibacteriales</taxon>
        <taxon>Propionibacteriaceae</taxon>
        <taxon>Ammonicoccus</taxon>
    </lineage>
</organism>
<feature type="transmembrane region" description="Helical" evidence="7">
    <location>
        <begin position="80"/>
        <end position="99"/>
    </location>
</feature>
<dbReference type="PANTHER" id="PTHR40077:SF2">
    <property type="entry name" value="MEMBRANE PROTEIN"/>
    <property type="match status" value="1"/>
</dbReference>
<dbReference type="Pfam" id="PF12823">
    <property type="entry name" value="DUF3817"/>
    <property type="match status" value="1"/>
</dbReference>
<reference evidence="9 10" key="1">
    <citation type="submission" date="2024-04" db="EMBL/GenBank/DDBJ databases">
        <title>Isolation of an actinomycete strain from pig manure.</title>
        <authorList>
            <person name="Gong T."/>
            <person name="Yu Z."/>
            <person name="An M."/>
            <person name="Wei C."/>
            <person name="Yang W."/>
            <person name="Liu L."/>
        </authorList>
    </citation>
    <scope>NUCLEOTIDE SEQUENCE [LARGE SCALE GENOMIC DNA]</scope>
    <source>
        <strain evidence="9 10">ZF39</strain>
    </source>
</reference>
<evidence type="ECO:0000256" key="7">
    <source>
        <dbReference type="SAM" id="Phobius"/>
    </source>
</evidence>
<dbReference type="RefSeq" id="WP_425310797.1">
    <property type="nucleotide sequence ID" value="NZ_CP154795.1"/>
</dbReference>
<comment type="subcellular location">
    <subcellularLocation>
        <location evidence="1">Cell membrane</location>
        <topology evidence="1">Multi-pass membrane protein</topology>
    </subcellularLocation>
</comment>
<dbReference type="InterPro" id="IPR023845">
    <property type="entry name" value="DUF3817_TM"/>
</dbReference>
<keyword evidence="3 7" id="KW-0812">Transmembrane</keyword>
<evidence type="ECO:0000259" key="8">
    <source>
        <dbReference type="Pfam" id="PF12823"/>
    </source>
</evidence>
<keyword evidence="5 7" id="KW-0472">Membrane</keyword>
<gene>
    <name evidence="9" type="ORF">AADG42_19135</name>
</gene>
<protein>
    <submittedName>
        <fullName evidence="9">DUF3817 domain-containing protein</fullName>
    </submittedName>
</protein>
<feature type="transmembrane region" description="Helical" evidence="7">
    <location>
        <begin position="15"/>
        <end position="37"/>
    </location>
</feature>
<feature type="domain" description="DUF3817" evidence="8">
    <location>
        <begin position="10"/>
        <end position="105"/>
    </location>
</feature>
<dbReference type="Proteomes" id="UP001442841">
    <property type="component" value="Chromosome"/>
</dbReference>
<dbReference type="NCBIfam" id="TIGR03954">
    <property type="entry name" value="integ_memb_HG"/>
    <property type="match status" value="1"/>
</dbReference>
<evidence type="ECO:0000313" key="9">
    <source>
        <dbReference type="EMBL" id="XAN09344.1"/>
    </source>
</evidence>
<sequence length="140" mass="15173">MDTRAVRGALTRYRIMAYIVGVLLIVLMCIGMPLKYLSDRQDLQHVGGIINMVCGIAHGWLYMLLLIAAVYLGLKVRWTWKRLLLIALAGTVPFLSFVAERSATKDVKAKLARAEASAAQARVPSDSASPADPSGSTPST</sequence>
<dbReference type="EMBL" id="CP154795">
    <property type="protein sequence ID" value="XAN09344.1"/>
    <property type="molecule type" value="Genomic_DNA"/>
</dbReference>
<evidence type="ECO:0000256" key="3">
    <source>
        <dbReference type="ARBA" id="ARBA00022692"/>
    </source>
</evidence>
<evidence type="ECO:0000256" key="5">
    <source>
        <dbReference type="ARBA" id="ARBA00023136"/>
    </source>
</evidence>
<keyword evidence="4 7" id="KW-1133">Transmembrane helix</keyword>
<name>A0ABZ3FTA9_9ACTN</name>
<evidence type="ECO:0000256" key="4">
    <source>
        <dbReference type="ARBA" id="ARBA00022989"/>
    </source>
</evidence>